<organism evidence="1 3">
    <name type="scientific">Didymodactylos carnosus</name>
    <dbReference type="NCBI Taxonomy" id="1234261"/>
    <lineage>
        <taxon>Eukaryota</taxon>
        <taxon>Metazoa</taxon>
        <taxon>Spiralia</taxon>
        <taxon>Gnathifera</taxon>
        <taxon>Rotifera</taxon>
        <taxon>Eurotatoria</taxon>
        <taxon>Bdelloidea</taxon>
        <taxon>Philodinida</taxon>
        <taxon>Philodinidae</taxon>
        <taxon>Didymodactylos</taxon>
    </lineage>
</organism>
<evidence type="ECO:0000313" key="1">
    <source>
        <dbReference type="EMBL" id="CAF0935577.1"/>
    </source>
</evidence>
<dbReference type="EMBL" id="CAJOBC010002053">
    <property type="protein sequence ID" value="CAF3712884.1"/>
    <property type="molecule type" value="Genomic_DNA"/>
</dbReference>
<protein>
    <submittedName>
        <fullName evidence="1">Uncharacterized protein</fullName>
    </submittedName>
</protein>
<dbReference type="Proteomes" id="UP000663829">
    <property type="component" value="Unassembled WGS sequence"/>
</dbReference>
<dbReference type="Proteomes" id="UP000681722">
    <property type="component" value="Unassembled WGS sequence"/>
</dbReference>
<comment type="caution">
    <text evidence="1">The sequence shown here is derived from an EMBL/GenBank/DDBJ whole genome shotgun (WGS) entry which is preliminary data.</text>
</comment>
<reference evidence="1" key="1">
    <citation type="submission" date="2021-02" db="EMBL/GenBank/DDBJ databases">
        <authorList>
            <person name="Nowell W R."/>
        </authorList>
    </citation>
    <scope>NUCLEOTIDE SEQUENCE</scope>
</reference>
<proteinExistence type="predicted"/>
<dbReference type="EMBL" id="CAJNOQ010002053">
    <property type="protein sequence ID" value="CAF0935577.1"/>
    <property type="molecule type" value="Genomic_DNA"/>
</dbReference>
<sequence>MMSHTPDNGVYTQNGETGTETNLYVQIPYVLSQSHQGFQTGKRAFSTASPPQKIMKKLNGFLPEPFPPIIFTFNDDVPNRGILCSILIELEENHHCRTTCRFNARKELLLFPQDITGQKCLTNNLPSDLFGENFKFNSRCPRTIAKTFSYVLKNVDLSIDDDDL</sequence>
<accession>A0A814BXX9</accession>
<name>A0A814BXX9_9BILA</name>
<evidence type="ECO:0000313" key="2">
    <source>
        <dbReference type="EMBL" id="CAF3712884.1"/>
    </source>
</evidence>
<dbReference type="AlphaFoldDB" id="A0A814BXX9"/>
<gene>
    <name evidence="1" type="ORF">GPM918_LOCUS10422</name>
    <name evidence="2" type="ORF">SRO942_LOCUS10423</name>
</gene>
<keyword evidence="3" id="KW-1185">Reference proteome</keyword>
<evidence type="ECO:0000313" key="3">
    <source>
        <dbReference type="Proteomes" id="UP000663829"/>
    </source>
</evidence>